<protein>
    <recommendedName>
        <fullName evidence="1">Tlde1 domain-containing protein</fullName>
    </recommendedName>
</protein>
<feature type="domain" description="Tlde1" evidence="1">
    <location>
        <begin position="24"/>
        <end position="140"/>
    </location>
</feature>
<dbReference type="AlphaFoldDB" id="A0A4R0XS01"/>
<dbReference type="Proteomes" id="UP000294200">
    <property type="component" value="Unassembled WGS sequence"/>
</dbReference>
<comment type="caution">
    <text evidence="2">The sequence shown here is derived from an EMBL/GenBank/DDBJ whole genome shotgun (WGS) entry which is preliminary data.</text>
</comment>
<accession>A0A4R0XS01</accession>
<sequence>MPIRCTFNLNSQERSQLWCSGFGTVTAYSGSKWGRDNPAATAEPDIGPLPAGTYYIVDRQSGGTFGWARDLWSEYGWGTTDRTQWFALWNPNTGDTTMINGVRRGAFRLHPEGQMRLSEGCITVVNHMDFDNLRRYIRSRAPDSPVPNSTLRAYGTVEVR</sequence>
<keyword evidence="3" id="KW-1185">Reference proteome</keyword>
<dbReference type="EMBL" id="MWML01000010">
    <property type="protein sequence ID" value="TCG09511.1"/>
    <property type="molecule type" value="Genomic_DNA"/>
</dbReference>
<dbReference type="Pfam" id="PF10908">
    <property type="entry name" value="Tlde1_dom"/>
    <property type="match status" value="1"/>
</dbReference>
<evidence type="ECO:0000259" key="1">
    <source>
        <dbReference type="Pfam" id="PF10908"/>
    </source>
</evidence>
<organism evidence="2 3">
    <name type="scientific">Paraburkholderia steynii</name>
    <dbReference type="NCBI Taxonomy" id="1245441"/>
    <lineage>
        <taxon>Bacteria</taxon>
        <taxon>Pseudomonadati</taxon>
        <taxon>Pseudomonadota</taxon>
        <taxon>Betaproteobacteria</taxon>
        <taxon>Burkholderiales</taxon>
        <taxon>Burkholderiaceae</taxon>
        <taxon>Paraburkholderia</taxon>
    </lineage>
</organism>
<proteinExistence type="predicted"/>
<name>A0A4R0XS01_9BURK</name>
<dbReference type="InterPro" id="IPR021225">
    <property type="entry name" value="Tlde1_dom"/>
</dbReference>
<reference evidence="2 3" key="1">
    <citation type="submission" date="2017-02" db="EMBL/GenBank/DDBJ databases">
        <title>Paraburkholderia sophoroidis sp. nov. and Paraburkholderia steynii sp. nov. rhizobial symbionts of the fynbos legume Hypocalyptus sophoroides.</title>
        <authorList>
            <person name="Steenkamp E.T."/>
            <person name="Beukes C.W."/>
            <person name="Van Zyl E."/>
            <person name="Avontuur J."/>
            <person name="Chan W.Y."/>
            <person name="Hassen A."/>
            <person name="Palmer M."/>
            <person name="Mthombeni L."/>
            <person name="Phalane F."/>
            <person name="Sereme K."/>
            <person name="Venter S.N."/>
        </authorList>
    </citation>
    <scope>NUCLEOTIDE SEQUENCE [LARGE SCALE GENOMIC DNA]</scope>
    <source>
        <strain evidence="2 3">HC1.1ba</strain>
    </source>
</reference>
<evidence type="ECO:0000313" key="3">
    <source>
        <dbReference type="Proteomes" id="UP000294200"/>
    </source>
</evidence>
<evidence type="ECO:0000313" key="2">
    <source>
        <dbReference type="EMBL" id="TCG09511.1"/>
    </source>
</evidence>
<gene>
    <name evidence="2" type="ORF">BZM27_04720</name>
</gene>